<feature type="chain" id="PRO_5009197126" description="V8-like Glu-specific endopeptidase" evidence="3">
    <location>
        <begin position="31"/>
        <end position="409"/>
    </location>
</feature>
<evidence type="ECO:0008006" key="6">
    <source>
        <dbReference type="Google" id="ProtNLM"/>
    </source>
</evidence>
<feature type="compositionally biased region" description="Basic and acidic residues" evidence="2">
    <location>
        <begin position="55"/>
        <end position="69"/>
    </location>
</feature>
<gene>
    <name evidence="4" type="ORF">AN218_11255</name>
</gene>
<dbReference type="SUPFAM" id="SSF50494">
    <property type="entry name" value="Trypsin-like serine proteases"/>
    <property type="match status" value="1"/>
</dbReference>
<organism evidence="4 5">
    <name type="scientific">Streptomyces nanshensis</name>
    <dbReference type="NCBI Taxonomy" id="518642"/>
    <lineage>
        <taxon>Bacteria</taxon>
        <taxon>Bacillati</taxon>
        <taxon>Actinomycetota</taxon>
        <taxon>Actinomycetes</taxon>
        <taxon>Kitasatosporales</taxon>
        <taxon>Streptomycetaceae</taxon>
        <taxon>Streptomyces</taxon>
    </lineage>
</organism>
<dbReference type="PATRIC" id="fig|518642.10.peg.2429"/>
<dbReference type="InterPro" id="IPR050966">
    <property type="entry name" value="Glutamyl_endopeptidase"/>
</dbReference>
<feature type="region of interest" description="Disordered" evidence="2">
    <location>
        <begin position="109"/>
        <end position="163"/>
    </location>
</feature>
<keyword evidence="1 3" id="KW-0732">Signal</keyword>
<dbReference type="PROSITE" id="PS51257">
    <property type="entry name" value="PROKAR_LIPOPROTEIN"/>
    <property type="match status" value="1"/>
</dbReference>
<sequence length="409" mass="43735">MSANTRRAGGRRPAFAAVALVAALAVTATACGPEDDDAGSKPRASQSADGQGGEQKLEIPDDLRKDLPKDLPSSLKDLDKWRNGEWKNWDRDEWLRRAKEFVNPIIDDLWDPDRMKDADGNDRKVDDDEIDDSESGGKGGTGEDEGVTDPTPARVTAKPVKLPYTKSSPPVGKVFMDTPQGAMVCSGTVVTDPQHPGKSNLVATAGHCVHAGRSGGWFRNVVFVPRYNPKGLSNAQLSKAPRKQVAPDGVWWASYARTTDYWIANGARTGGKGAPQDFAMLKVRPEDRKSGPSLEETVGKAAKINFNTPRVKAIPSLTPHGYPAAPPFDGTKMYRCAGKPGRLTLDARQPTMYRVGCTMTGGSSGGGWLSPSGRQLLSVTSIGPIEGGWLSGPRIGKEAKGVFDSIAAK</sequence>
<comment type="caution">
    <text evidence="4">The sequence shown here is derived from an EMBL/GenBank/DDBJ whole genome shotgun (WGS) entry which is preliminary data.</text>
</comment>
<dbReference type="PANTHER" id="PTHR15462:SF19">
    <property type="entry name" value="PEPTIDASE S1 DOMAIN-CONTAINING PROTEIN"/>
    <property type="match status" value="1"/>
</dbReference>
<dbReference type="InterPro" id="IPR009003">
    <property type="entry name" value="Peptidase_S1_PA"/>
</dbReference>
<accession>A0A1E7L6L4</accession>
<feature type="compositionally biased region" description="Basic and acidic residues" evidence="2">
    <location>
        <begin position="111"/>
        <end position="126"/>
    </location>
</feature>
<evidence type="ECO:0000256" key="3">
    <source>
        <dbReference type="SAM" id="SignalP"/>
    </source>
</evidence>
<dbReference type="Proteomes" id="UP000176005">
    <property type="component" value="Unassembled WGS sequence"/>
</dbReference>
<feature type="signal peptide" evidence="3">
    <location>
        <begin position="1"/>
        <end position="30"/>
    </location>
</feature>
<protein>
    <recommendedName>
        <fullName evidence="6">V8-like Glu-specific endopeptidase</fullName>
    </recommendedName>
</protein>
<keyword evidence="5" id="KW-1185">Reference proteome</keyword>
<evidence type="ECO:0000256" key="1">
    <source>
        <dbReference type="ARBA" id="ARBA00022729"/>
    </source>
</evidence>
<dbReference type="RefSeq" id="WP_070016684.1">
    <property type="nucleotide sequence ID" value="NZ_LJGW01000186.1"/>
</dbReference>
<feature type="region of interest" description="Disordered" evidence="2">
    <location>
        <begin position="31"/>
        <end position="82"/>
    </location>
</feature>
<dbReference type="InterPro" id="IPR043504">
    <property type="entry name" value="Peptidase_S1_PA_chymotrypsin"/>
</dbReference>
<dbReference type="PANTHER" id="PTHR15462">
    <property type="entry name" value="SERINE PROTEASE"/>
    <property type="match status" value="1"/>
</dbReference>
<proteinExistence type="predicted"/>
<evidence type="ECO:0000313" key="5">
    <source>
        <dbReference type="Proteomes" id="UP000176005"/>
    </source>
</evidence>
<evidence type="ECO:0000313" key="4">
    <source>
        <dbReference type="EMBL" id="OEV11814.1"/>
    </source>
</evidence>
<dbReference type="AlphaFoldDB" id="A0A1E7L6L4"/>
<dbReference type="Gene3D" id="2.40.10.10">
    <property type="entry name" value="Trypsin-like serine proteases"/>
    <property type="match status" value="2"/>
</dbReference>
<evidence type="ECO:0000256" key="2">
    <source>
        <dbReference type="SAM" id="MobiDB-lite"/>
    </source>
</evidence>
<dbReference type="EMBL" id="LJGW01000186">
    <property type="protein sequence ID" value="OEV11814.1"/>
    <property type="molecule type" value="Genomic_DNA"/>
</dbReference>
<reference evidence="4 5" key="1">
    <citation type="journal article" date="2016" name="Front. Microbiol.">
        <title>Comparative Genomics Analysis of Streptomyces Species Reveals Their Adaptation to the Marine Environment and Their Diversity at the Genomic Level.</title>
        <authorList>
            <person name="Tian X."/>
            <person name="Zhang Z."/>
            <person name="Yang T."/>
            <person name="Chen M."/>
            <person name="Li J."/>
            <person name="Chen F."/>
            <person name="Yang J."/>
            <person name="Li W."/>
            <person name="Zhang B."/>
            <person name="Zhang Z."/>
            <person name="Wu J."/>
            <person name="Zhang C."/>
            <person name="Long L."/>
            <person name="Xiao J."/>
        </authorList>
    </citation>
    <scope>NUCLEOTIDE SEQUENCE [LARGE SCALE GENOMIC DNA]</scope>
    <source>
        <strain evidence="4 5">SCSIO 10429</strain>
    </source>
</reference>
<name>A0A1E7L6L4_9ACTN</name>